<evidence type="ECO:0000259" key="6">
    <source>
        <dbReference type="Pfam" id="PF00370"/>
    </source>
</evidence>
<dbReference type="CDD" id="cd00366">
    <property type="entry name" value="ASKHA_NBD_FGGY"/>
    <property type="match status" value="1"/>
</dbReference>
<evidence type="ECO:0000256" key="5">
    <source>
        <dbReference type="RuleBase" id="RU003733"/>
    </source>
</evidence>
<accession>A0A939LV95</accession>
<dbReference type="SUPFAM" id="SSF53067">
    <property type="entry name" value="Actin-like ATPase domain"/>
    <property type="match status" value="2"/>
</dbReference>
<evidence type="ECO:0000256" key="4">
    <source>
        <dbReference type="ARBA" id="ARBA00022777"/>
    </source>
</evidence>
<feature type="domain" description="Carbohydrate kinase FGGY N-terminal" evidence="6">
    <location>
        <begin position="6"/>
        <end position="249"/>
    </location>
</feature>
<dbReference type="InterPro" id="IPR018485">
    <property type="entry name" value="FGGY_C"/>
</dbReference>
<keyword evidence="3 5" id="KW-0808">Transferase</keyword>
<keyword evidence="9" id="KW-1185">Reference proteome</keyword>
<dbReference type="Gene3D" id="3.30.420.40">
    <property type="match status" value="2"/>
</dbReference>
<dbReference type="PIRSF" id="PIRSF000538">
    <property type="entry name" value="GlpK"/>
    <property type="match status" value="1"/>
</dbReference>
<evidence type="ECO:0000256" key="3">
    <source>
        <dbReference type="ARBA" id="ARBA00022679"/>
    </source>
</evidence>
<dbReference type="GO" id="GO:0016301">
    <property type="term" value="F:kinase activity"/>
    <property type="evidence" value="ECO:0007669"/>
    <property type="project" value="UniProtKB-KW"/>
</dbReference>
<dbReference type="InterPro" id="IPR018483">
    <property type="entry name" value="Carb_kinase_FGGY_CS"/>
</dbReference>
<sequence length="514" mass="54605">MSEPVFVACDMGTTLVKAAVIDLSGRVLGSASVPSRLDRPSPGVIEQDLLEIEQQARTAIARAVEQSGRAADIAGVSFSSQMAGIGAVGEDFLPTAPFDSWLDSRCSRDVYEMAPSAGRITEIAGCPPSYSHGTKIRWMQRERPEEYARTVAFQVPGPYVAARLAGLPASEAFIDRPNLCFSNLSDTDRGVWSEELIELFGVDGSKLPRIVESTEIIGTVSDEASRATGIPEGVPIAAGGGDQVIAALGAGVVAPGRASDSAGTASLFSMGLDRWGPDTERMAMVTATSVIPGLYLSFSFVNGGGLGPEWVRGTIVDHRGTADQAFADLEHLANQVPAGSDGLIWLPHFQGGVLPPKPYLRSGWVGLTSGHSRGHLYRSVLEGIAYQYAEWADRAPAITGKQLTEVRAMGGGAKSDLWVSIKADVLGVPVVRMQKSECALLGNALVAAAATGHVTDIAATIDSWHELGEPVQPDPSRHAVYRRYVEVFDELAKQVDPTFRRLQEISEEISGAAH</sequence>
<evidence type="ECO:0008006" key="10">
    <source>
        <dbReference type="Google" id="ProtNLM"/>
    </source>
</evidence>
<dbReference type="InterPro" id="IPR000577">
    <property type="entry name" value="Carb_kinase_FGGY"/>
</dbReference>
<dbReference type="RefSeq" id="WP_208045519.1">
    <property type="nucleotide sequence ID" value="NZ_JAGDYL010000008.1"/>
</dbReference>
<gene>
    <name evidence="8" type="ORF">J4H91_06910</name>
</gene>
<organism evidence="8 9">
    <name type="scientific">Leucobacter ruminantium</name>
    <dbReference type="NCBI Taxonomy" id="1289170"/>
    <lineage>
        <taxon>Bacteria</taxon>
        <taxon>Bacillati</taxon>
        <taxon>Actinomycetota</taxon>
        <taxon>Actinomycetes</taxon>
        <taxon>Micrococcales</taxon>
        <taxon>Microbacteriaceae</taxon>
        <taxon>Leucobacter</taxon>
    </lineage>
</organism>
<keyword evidence="2" id="KW-0119">Carbohydrate metabolism</keyword>
<dbReference type="Proteomes" id="UP000664398">
    <property type="component" value="Unassembled WGS sequence"/>
</dbReference>
<feature type="domain" description="Carbohydrate kinase FGGY C-terminal" evidence="7">
    <location>
        <begin position="262"/>
        <end position="450"/>
    </location>
</feature>
<evidence type="ECO:0000259" key="7">
    <source>
        <dbReference type="Pfam" id="PF02782"/>
    </source>
</evidence>
<dbReference type="GO" id="GO:0016773">
    <property type="term" value="F:phosphotransferase activity, alcohol group as acceptor"/>
    <property type="evidence" value="ECO:0007669"/>
    <property type="project" value="InterPro"/>
</dbReference>
<evidence type="ECO:0000313" key="8">
    <source>
        <dbReference type="EMBL" id="MBO1805047.1"/>
    </source>
</evidence>
<dbReference type="Pfam" id="PF02782">
    <property type="entry name" value="FGGY_C"/>
    <property type="match status" value="1"/>
</dbReference>
<keyword evidence="2" id="KW-0859">Xylose metabolism</keyword>
<reference evidence="8" key="1">
    <citation type="submission" date="2021-03" db="EMBL/GenBank/DDBJ databases">
        <title>Leucobacter chromiisoli sp. nov., isolated from chromium-containing soil of chemical plant.</title>
        <authorList>
            <person name="Xu Z."/>
        </authorList>
    </citation>
    <scope>NUCLEOTIDE SEQUENCE</scope>
    <source>
        <strain evidence="8">A2</strain>
    </source>
</reference>
<dbReference type="PANTHER" id="PTHR43095">
    <property type="entry name" value="SUGAR KINASE"/>
    <property type="match status" value="1"/>
</dbReference>
<dbReference type="InterPro" id="IPR018484">
    <property type="entry name" value="FGGY_N"/>
</dbReference>
<dbReference type="InterPro" id="IPR043129">
    <property type="entry name" value="ATPase_NBD"/>
</dbReference>
<evidence type="ECO:0000256" key="2">
    <source>
        <dbReference type="ARBA" id="ARBA00022629"/>
    </source>
</evidence>
<dbReference type="AlphaFoldDB" id="A0A939LV95"/>
<dbReference type="GO" id="GO:0042732">
    <property type="term" value="P:D-xylose metabolic process"/>
    <property type="evidence" value="ECO:0007669"/>
    <property type="project" value="UniProtKB-KW"/>
</dbReference>
<protein>
    <recommendedName>
        <fullName evidence="10">Xylulose kinase</fullName>
    </recommendedName>
</protein>
<name>A0A939LV95_9MICO</name>
<dbReference type="Pfam" id="PF00370">
    <property type="entry name" value="FGGY_N"/>
    <property type="match status" value="1"/>
</dbReference>
<dbReference type="PROSITE" id="PS00445">
    <property type="entry name" value="FGGY_KINASES_2"/>
    <property type="match status" value="1"/>
</dbReference>
<evidence type="ECO:0000313" key="9">
    <source>
        <dbReference type="Proteomes" id="UP000664398"/>
    </source>
</evidence>
<proteinExistence type="inferred from homology"/>
<dbReference type="PANTHER" id="PTHR43095:SF5">
    <property type="entry name" value="XYLULOSE KINASE"/>
    <property type="match status" value="1"/>
</dbReference>
<comment type="similarity">
    <text evidence="1 5">Belongs to the FGGY kinase family.</text>
</comment>
<evidence type="ECO:0000256" key="1">
    <source>
        <dbReference type="ARBA" id="ARBA00009156"/>
    </source>
</evidence>
<dbReference type="EMBL" id="JAGDYL010000008">
    <property type="protein sequence ID" value="MBO1805047.1"/>
    <property type="molecule type" value="Genomic_DNA"/>
</dbReference>
<comment type="caution">
    <text evidence="8">The sequence shown here is derived from an EMBL/GenBank/DDBJ whole genome shotgun (WGS) entry which is preliminary data.</text>
</comment>
<dbReference type="InterPro" id="IPR050406">
    <property type="entry name" value="FGGY_Carb_Kinase"/>
</dbReference>
<keyword evidence="4 5" id="KW-0418">Kinase</keyword>